<organism evidence="2 3">
    <name type="scientific">Candidatus Obscuribacter phosphatis</name>
    <dbReference type="NCBI Taxonomy" id="1906157"/>
    <lineage>
        <taxon>Bacteria</taxon>
        <taxon>Bacillati</taxon>
        <taxon>Candidatus Melainabacteria</taxon>
        <taxon>Candidatus Obscuribacterales</taxon>
        <taxon>Candidatus Obscuribacteraceae</taxon>
        <taxon>Candidatus Obscuribacter</taxon>
    </lineage>
</organism>
<dbReference type="InterPro" id="IPR001173">
    <property type="entry name" value="Glyco_trans_2-like"/>
</dbReference>
<accession>A0A8J7TNY8</accession>
<reference evidence="2" key="1">
    <citation type="submission" date="2021-02" db="EMBL/GenBank/DDBJ databases">
        <title>Genome-Resolved Metagenomics of a Microbial Community Performing Photosynthetic Biological Nutrient Removal.</title>
        <authorList>
            <person name="Mcdaniel E.A."/>
        </authorList>
    </citation>
    <scope>NUCLEOTIDE SEQUENCE</scope>
    <source>
        <strain evidence="2">UWPOB_OBS1</strain>
    </source>
</reference>
<feature type="domain" description="Glycosyltransferase 2-like" evidence="1">
    <location>
        <begin position="9"/>
        <end position="125"/>
    </location>
</feature>
<dbReference type="Gene3D" id="3.90.550.10">
    <property type="entry name" value="Spore Coat Polysaccharide Biosynthesis Protein SpsA, Chain A"/>
    <property type="match status" value="1"/>
</dbReference>
<dbReference type="InterPro" id="IPR029044">
    <property type="entry name" value="Nucleotide-diphossugar_trans"/>
</dbReference>
<dbReference type="InterPro" id="IPR050256">
    <property type="entry name" value="Glycosyltransferase_2"/>
</dbReference>
<evidence type="ECO:0000313" key="3">
    <source>
        <dbReference type="Proteomes" id="UP000664277"/>
    </source>
</evidence>
<proteinExistence type="predicted"/>
<gene>
    <name evidence="2" type="ORF">J0M35_14045</name>
</gene>
<evidence type="ECO:0000313" key="2">
    <source>
        <dbReference type="EMBL" id="MBN8661483.1"/>
    </source>
</evidence>
<evidence type="ECO:0000259" key="1">
    <source>
        <dbReference type="Pfam" id="PF00535"/>
    </source>
</evidence>
<dbReference type="AlphaFoldDB" id="A0A8J7TNY8"/>
<sequence length="247" mass="27202">MSEGNPKVSIVLPVRNQADHIRSVVENHIIVLESKIVPRLEIVLVENGSTDASVAVCEDLAREYQGRVQVISLVSPRTGWGAAVQYGLSKARGELLCYSSSARVASEVLASFVERGLQNPDKVVQAVRSGHDNFLRSIASWVYNLECRLLFGLSTRDVNGNPKVFPRKFQRLLELKEEGFMIDLEFNIVCKEAGYEVLSVPVAHTKRHGGKSMTSLSLGGSLYVEALRMFRESRLGAASVRGSINES</sequence>
<dbReference type="EMBL" id="JAFLCK010000020">
    <property type="protein sequence ID" value="MBN8661483.1"/>
    <property type="molecule type" value="Genomic_DNA"/>
</dbReference>
<dbReference type="SUPFAM" id="SSF53448">
    <property type="entry name" value="Nucleotide-diphospho-sugar transferases"/>
    <property type="match status" value="1"/>
</dbReference>
<dbReference type="CDD" id="cd04179">
    <property type="entry name" value="DPM_DPG-synthase_like"/>
    <property type="match status" value="1"/>
</dbReference>
<dbReference type="Proteomes" id="UP000664277">
    <property type="component" value="Unassembled WGS sequence"/>
</dbReference>
<dbReference type="Pfam" id="PF00535">
    <property type="entry name" value="Glycos_transf_2"/>
    <property type="match status" value="1"/>
</dbReference>
<protein>
    <submittedName>
        <fullName evidence="2">Glycosyltransferase family 2 protein</fullName>
    </submittedName>
</protein>
<comment type="caution">
    <text evidence="2">The sequence shown here is derived from an EMBL/GenBank/DDBJ whole genome shotgun (WGS) entry which is preliminary data.</text>
</comment>
<name>A0A8J7TNY8_9BACT</name>
<dbReference type="PANTHER" id="PTHR48090">
    <property type="entry name" value="UNDECAPRENYL-PHOSPHATE 4-DEOXY-4-FORMAMIDO-L-ARABINOSE TRANSFERASE-RELATED"/>
    <property type="match status" value="1"/>
</dbReference>